<dbReference type="RefSeq" id="WP_207288063.1">
    <property type="nucleotide sequence ID" value="NZ_CP071462.1"/>
</dbReference>
<keyword evidence="8" id="KW-1185">Reference proteome</keyword>
<dbReference type="InterPro" id="IPR013656">
    <property type="entry name" value="PAS_4"/>
</dbReference>
<reference evidence="7 8" key="1">
    <citation type="submission" date="2021-03" db="EMBL/GenBank/DDBJ databases">
        <title>Haloterrigena longa sp. nov. and Haloterrigena limicola sp. nov., extremely halophilic archaea isolated from a salt lake.</title>
        <authorList>
            <person name="Henglin C."/>
        </authorList>
    </citation>
    <scope>NUCLEOTIDE SEQUENCE [LARGE SCALE GENOMIC DNA]</scope>
    <source>
        <strain evidence="7 8">KZCA68</strain>
    </source>
</reference>
<feature type="region of interest" description="Disordered" evidence="4">
    <location>
        <begin position="1"/>
        <end position="25"/>
    </location>
</feature>
<dbReference type="InterPro" id="IPR031803">
    <property type="entry name" value="BAT_GAF/HTH-assoc"/>
</dbReference>
<organism evidence="7 8">
    <name type="scientific">Haloterrigena alkaliphila</name>
    <dbReference type="NCBI Taxonomy" id="2816475"/>
    <lineage>
        <taxon>Archaea</taxon>
        <taxon>Methanobacteriati</taxon>
        <taxon>Methanobacteriota</taxon>
        <taxon>Stenosarchaea group</taxon>
        <taxon>Halobacteria</taxon>
        <taxon>Halobacteriales</taxon>
        <taxon>Natrialbaceae</taxon>
        <taxon>Haloterrigena</taxon>
    </lineage>
</organism>
<dbReference type="PANTHER" id="PTHR44757">
    <property type="entry name" value="DIGUANYLATE CYCLASE DGCP"/>
    <property type="match status" value="1"/>
</dbReference>
<dbReference type="InterPro" id="IPR052155">
    <property type="entry name" value="Biofilm_reg_signaling"/>
</dbReference>
<dbReference type="InterPro" id="IPR007050">
    <property type="entry name" value="HTH_bacterioopsin"/>
</dbReference>
<dbReference type="CDD" id="cd00130">
    <property type="entry name" value="PAS"/>
    <property type="match status" value="3"/>
</dbReference>
<dbReference type="Pfam" id="PF13185">
    <property type="entry name" value="GAF_2"/>
    <property type="match status" value="1"/>
</dbReference>
<dbReference type="PANTHER" id="PTHR44757:SF2">
    <property type="entry name" value="BIOFILM ARCHITECTURE MAINTENANCE PROTEIN MBAA"/>
    <property type="match status" value="1"/>
</dbReference>
<dbReference type="SUPFAM" id="SSF88659">
    <property type="entry name" value="Sigma3 and sigma4 domains of RNA polymerase sigma factors"/>
    <property type="match status" value="1"/>
</dbReference>
<dbReference type="PROSITE" id="PS50112">
    <property type="entry name" value="PAS"/>
    <property type="match status" value="3"/>
</dbReference>
<gene>
    <name evidence="7" type="ORF">J0X25_13750</name>
</gene>
<dbReference type="KEGG" id="hakz:J0X25_13750"/>
<dbReference type="Gene3D" id="3.30.450.40">
    <property type="match status" value="1"/>
</dbReference>
<evidence type="ECO:0000256" key="4">
    <source>
        <dbReference type="SAM" id="MobiDB-lite"/>
    </source>
</evidence>
<dbReference type="EMBL" id="CP071462">
    <property type="protein sequence ID" value="QSW98454.1"/>
    <property type="molecule type" value="Genomic_DNA"/>
</dbReference>
<dbReference type="Pfam" id="PF15915">
    <property type="entry name" value="BAT"/>
    <property type="match status" value="1"/>
</dbReference>
<dbReference type="InterPro" id="IPR003018">
    <property type="entry name" value="GAF"/>
</dbReference>
<keyword evidence="3" id="KW-0175">Coiled coil</keyword>
<feature type="coiled-coil region" evidence="3">
    <location>
        <begin position="418"/>
        <end position="445"/>
    </location>
</feature>
<dbReference type="Gene3D" id="3.30.450.20">
    <property type="entry name" value="PAS domain"/>
    <property type="match status" value="3"/>
</dbReference>
<accession>A0A8A2VDE2</accession>
<dbReference type="Proteomes" id="UP000663203">
    <property type="component" value="Chromosome"/>
</dbReference>
<dbReference type="NCBIfam" id="TIGR00229">
    <property type="entry name" value="sensory_box"/>
    <property type="match status" value="3"/>
</dbReference>
<evidence type="ECO:0000259" key="6">
    <source>
        <dbReference type="PROSITE" id="PS50113"/>
    </source>
</evidence>
<dbReference type="InterPro" id="IPR013324">
    <property type="entry name" value="RNA_pol_sigma_r3/r4-like"/>
</dbReference>
<dbReference type="InterPro" id="IPR000014">
    <property type="entry name" value="PAS"/>
</dbReference>
<feature type="compositionally biased region" description="Acidic residues" evidence="4">
    <location>
        <begin position="1"/>
        <end position="13"/>
    </location>
</feature>
<dbReference type="InterPro" id="IPR029016">
    <property type="entry name" value="GAF-like_dom_sf"/>
</dbReference>
<evidence type="ECO:0000313" key="7">
    <source>
        <dbReference type="EMBL" id="QSW98454.1"/>
    </source>
</evidence>
<evidence type="ECO:0000259" key="5">
    <source>
        <dbReference type="PROSITE" id="PS50112"/>
    </source>
</evidence>
<feature type="domain" description="PAC" evidence="6">
    <location>
        <begin position="246"/>
        <end position="298"/>
    </location>
</feature>
<feature type="domain" description="PAS" evidence="5">
    <location>
        <begin position="173"/>
        <end position="243"/>
    </location>
</feature>
<dbReference type="SUPFAM" id="SSF55785">
    <property type="entry name" value="PYP-like sensor domain (PAS domain)"/>
    <property type="match status" value="3"/>
</dbReference>
<dbReference type="Pfam" id="PF13426">
    <property type="entry name" value="PAS_9"/>
    <property type="match status" value="1"/>
</dbReference>
<protein>
    <submittedName>
        <fullName evidence="7">PAS domain S-box protein</fullName>
    </submittedName>
</protein>
<evidence type="ECO:0000256" key="1">
    <source>
        <dbReference type="ARBA" id="ARBA00023015"/>
    </source>
</evidence>
<evidence type="ECO:0000313" key="8">
    <source>
        <dbReference type="Proteomes" id="UP000663203"/>
    </source>
</evidence>
<dbReference type="GeneID" id="63188389"/>
<dbReference type="SMART" id="SM00091">
    <property type="entry name" value="PAS"/>
    <property type="match status" value="3"/>
</dbReference>
<dbReference type="PROSITE" id="PS50113">
    <property type="entry name" value="PAC"/>
    <property type="match status" value="2"/>
</dbReference>
<dbReference type="InterPro" id="IPR000700">
    <property type="entry name" value="PAS-assoc_C"/>
</dbReference>
<proteinExistence type="predicted"/>
<feature type="domain" description="PAS" evidence="5">
    <location>
        <begin position="299"/>
        <end position="369"/>
    </location>
</feature>
<dbReference type="SUPFAM" id="SSF55781">
    <property type="entry name" value="GAF domain-like"/>
    <property type="match status" value="1"/>
</dbReference>
<keyword evidence="2" id="KW-0804">Transcription</keyword>
<evidence type="ECO:0000256" key="2">
    <source>
        <dbReference type="ARBA" id="ARBA00023163"/>
    </source>
</evidence>
<dbReference type="Pfam" id="PF08448">
    <property type="entry name" value="PAS_4"/>
    <property type="match status" value="2"/>
</dbReference>
<feature type="domain" description="PAC" evidence="6">
    <location>
        <begin position="372"/>
        <end position="424"/>
    </location>
</feature>
<dbReference type="Pfam" id="PF04967">
    <property type="entry name" value="HTH_10"/>
    <property type="match status" value="1"/>
</dbReference>
<evidence type="ECO:0000256" key="3">
    <source>
        <dbReference type="SAM" id="Coils"/>
    </source>
</evidence>
<name>A0A8A2VDE2_9EURY</name>
<sequence>MTESSSDGDDDPSESNPPTDPDFPVEFSLDVRQLTGLVSDQTVALLDPEGRVGTWNESARRLTGYEEDEVVGRHYRLFFPVGRREQGVPERLLERARTEGKAEEQGWRLRNDGSRLWAREVIAPIRTDDVDIEAESDADSADDDDENGDLVGYAWLLHDRTPEYEREQKLREQQTFTESVFAAQPDIVYVFDVEGNYLQWNDRVPEVTGYTEAELAEMEPLEFIAPEHREQIAEAIERILEEDEYVTREADLLTKDGERIPYEFNTARISDDDGTTLGFTGVGRDVSDRKERERELREEKALTESIFEAQPDLLYAYDADGGLIHWNDRLEELTELESDELEGREPLEFIAPPDRDRIAEAIDRIMTEGERVTEEGRLVTGEGEYVPYEFNSARITGEDGAVLGFTGVGRDISDRKARERELERLERLNATIRTIDETMVAAESRDEVESAIVDAFAAAEAYRFAVIGRVDTAPANAERRWEAQAWTGIDQDGAADALQSFADPPTGAGESPLETGRVQCYRNLRDSDVDRWRDHARDREYGAVAVVPIVASGRTFGLLLVAAEKGSAFTDREREVLQEFGGTIGHAINAMIVRRLLYQDTVVELEFESTDRQEICIDLSARLDCRLSLEHVLSLTDETFVYYVTVTECDPDRVRSFAAEHGGVDEFRSIDTGGEESHWELVVRGPTITGLLADYGARMRSMIVDEGVSNAVVHVSPDVDVRDLVGAVTATYPETELRSKRTVERPVETSGDFRRRVQDELTDKQQTALEAAYYGGYFEWPTRTSDASEIADRLGIARQTFHQHLRVAQEKLFSAYFAE</sequence>
<feature type="domain" description="PAS" evidence="5">
    <location>
        <begin position="43"/>
        <end position="80"/>
    </location>
</feature>
<keyword evidence="1" id="KW-0805">Transcription regulation</keyword>
<dbReference type="InterPro" id="IPR035965">
    <property type="entry name" value="PAS-like_dom_sf"/>
</dbReference>
<dbReference type="AlphaFoldDB" id="A0A8A2VDE2"/>
<dbReference type="SMART" id="SM00086">
    <property type="entry name" value="PAC"/>
    <property type="match status" value="2"/>
</dbReference>
<dbReference type="InterPro" id="IPR001610">
    <property type="entry name" value="PAC"/>
</dbReference>